<dbReference type="OrthoDB" id="9940014at2"/>
<dbReference type="RefSeq" id="WP_046230483.1">
    <property type="nucleotide sequence ID" value="NZ_FONN01000001.1"/>
</dbReference>
<accession>A0A1I1XWE1</accession>
<dbReference type="EMBL" id="FONN01000001">
    <property type="protein sequence ID" value="SFE11591.1"/>
    <property type="molecule type" value="Genomic_DNA"/>
</dbReference>
<dbReference type="Proteomes" id="UP000183410">
    <property type="component" value="Unassembled WGS sequence"/>
</dbReference>
<organism evidence="1 2">
    <name type="scientific">Paenibacillus algorifonticola</name>
    <dbReference type="NCBI Taxonomy" id="684063"/>
    <lineage>
        <taxon>Bacteria</taxon>
        <taxon>Bacillati</taxon>
        <taxon>Bacillota</taxon>
        <taxon>Bacilli</taxon>
        <taxon>Bacillales</taxon>
        <taxon>Paenibacillaceae</taxon>
        <taxon>Paenibacillus</taxon>
    </lineage>
</organism>
<keyword evidence="2" id="KW-1185">Reference proteome</keyword>
<protein>
    <submittedName>
        <fullName evidence="1">Uncharacterized protein</fullName>
    </submittedName>
</protein>
<evidence type="ECO:0000313" key="1">
    <source>
        <dbReference type="EMBL" id="SFE11591.1"/>
    </source>
</evidence>
<name>A0A1I1XWE1_9BACL</name>
<evidence type="ECO:0000313" key="2">
    <source>
        <dbReference type="Proteomes" id="UP000183410"/>
    </source>
</evidence>
<gene>
    <name evidence="1" type="ORF">SAMN04487969_101136</name>
</gene>
<reference evidence="2" key="1">
    <citation type="submission" date="2016-10" db="EMBL/GenBank/DDBJ databases">
        <authorList>
            <person name="Varghese N."/>
            <person name="Submissions S."/>
        </authorList>
    </citation>
    <scope>NUCLEOTIDE SEQUENCE [LARGE SCALE GENOMIC DNA]</scope>
    <source>
        <strain evidence="2">CGMCC 1.10223</strain>
    </source>
</reference>
<dbReference type="AlphaFoldDB" id="A0A1I1XWE1"/>
<sequence>MEFGFNASEHVNSNIILSDTFFYKLPSTFKREDLMKADMIILASQHPGGYKLGTKILDENGNLIIKVSVS</sequence>
<proteinExistence type="predicted"/>